<keyword evidence="2" id="KW-1185">Reference proteome</keyword>
<dbReference type="PIRSF" id="PIRSF017349">
    <property type="entry name" value="UCP017349"/>
    <property type="match status" value="1"/>
</dbReference>
<dbReference type="EMBL" id="JACGWV010000003">
    <property type="protein sequence ID" value="MBA8811035.1"/>
    <property type="molecule type" value="Genomic_DNA"/>
</dbReference>
<dbReference type="AlphaFoldDB" id="A0A7W3PGB9"/>
<dbReference type="RefSeq" id="WP_182620230.1">
    <property type="nucleotide sequence ID" value="NZ_BAAATF010000009.1"/>
</dbReference>
<evidence type="ECO:0000313" key="1">
    <source>
        <dbReference type="EMBL" id="MBA8811035.1"/>
    </source>
</evidence>
<evidence type="ECO:0008006" key="3">
    <source>
        <dbReference type="Google" id="ProtNLM"/>
    </source>
</evidence>
<protein>
    <recommendedName>
        <fullName evidence="3">DUF3151 family protein</fullName>
    </recommendedName>
</protein>
<comment type="caution">
    <text evidence="1">The sequence shown here is derived from an EMBL/GenBank/DDBJ whole genome shotgun (WGS) entry which is preliminary data.</text>
</comment>
<accession>A0A7W3PGB9</accession>
<gene>
    <name evidence="1" type="ORF">FHX71_005042</name>
</gene>
<dbReference type="Pfam" id="PF11349">
    <property type="entry name" value="DUF3151"/>
    <property type="match status" value="1"/>
</dbReference>
<proteinExistence type="predicted"/>
<reference evidence="1 2" key="1">
    <citation type="submission" date="2020-07" db="EMBL/GenBank/DDBJ databases">
        <title>Sequencing the genomes of 1000 actinobacteria strains.</title>
        <authorList>
            <person name="Klenk H.-P."/>
        </authorList>
    </citation>
    <scope>NUCLEOTIDE SEQUENCE [LARGE SCALE GENOMIC DNA]</scope>
    <source>
        <strain evidence="1 2">DSM 44121</strain>
    </source>
</reference>
<organism evidence="1 2">
    <name type="scientific">Promicromonospora sukumoe</name>
    <dbReference type="NCBI Taxonomy" id="88382"/>
    <lineage>
        <taxon>Bacteria</taxon>
        <taxon>Bacillati</taxon>
        <taxon>Actinomycetota</taxon>
        <taxon>Actinomycetes</taxon>
        <taxon>Micrococcales</taxon>
        <taxon>Promicromonosporaceae</taxon>
        <taxon>Promicromonospora</taxon>
    </lineage>
</organism>
<name>A0A7W3PGB9_9MICO</name>
<evidence type="ECO:0000313" key="2">
    <source>
        <dbReference type="Proteomes" id="UP000540568"/>
    </source>
</evidence>
<dbReference type="InterPro" id="IPR014487">
    <property type="entry name" value="DUF3151"/>
</dbReference>
<dbReference type="Proteomes" id="UP000540568">
    <property type="component" value="Unassembled WGS sequence"/>
</dbReference>
<sequence>MSSHENLLQGPAPTLLADDHPTARERLADGVDPVEVAAQDPASSLVWAVLAEGALTAGTPAGDVEAYAYARTGYHRGLDALRRSGWRGQGPIPAAHVPNQGFLRALLALSEAAHRIGEEAEAERCATFLGDSGTSVDEVRALVPTTK</sequence>